<proteinExistence type="predicted"/>
<protein>
    <submittedName>
        <fullName evidence="2">Uncharacterized protein</fullName>
    </submittedName>
</protein>
<evidence type="ECO:0000256" key="1">
    <source>
        <dbReference type="SAM" id="Phobius"/>
    </source>
</evidence>
<gene>
    <name evidence="2" type="ORF">CRT60_07490</name>
</gene>
<evidence type="ECO:0000313" key="2">
    <source>
        <dbReference type="EMBL" id="PGH57815.1"/>
    </source>
</evidence>
<evidence type="ECO:0000313" key="3">
    <source>
        <dbReference type="Proteomes" id="UP000225379"/>
    </source>
</evidence>
<dbReference type="Proteomes" id="UP000225379">
    <property type="component" value="Unassembled WGS sequence"/>
</dbReference>
<keyword evidence="1" id="KW-0812">Transmembrane</keyword>
<keyword evidence="1" id="KW-1133">Transmembrane helix</keyword>
<name>A0A2B8BIV5_9PROT</name>
<dbReference type="AlphaFoldDB" id="A0A2B8BIV5"/>
<dbReference type="OrthoDB" id="7307873at2"/>
<reference evidence="3" key="1">
    <citation type="submission" date="2017-10" db="EMBL/GenBank/DDBJ databases">
        <authorList>
            <person name="Kravchenko I.K."/>
            <person name="Grouzdev D.S."/>
        </authorList>
    </citation>
    <scope>NUCLEOTIDE SEQUENCE [LARGE SCALE GENOMIC DNA]</scope>
    <source>
        <strain evidence="3">B2</strain>
    </source>
</reference>
<sequence>MRLTLSTKIMLLLQVALCFALASTAVLSYLKMERMVEETVASRFRVVAHGLSSEVEGAVGLGVALNALRNLDEMIQRALVRDLQITGLMLFNDRGEVLGAAGGSAVRGTLPDSWLAAFHRDGKTDRGAKIVDGGSQVLLLSIGNAYGGVAGGVALTYSLDALRAGIRGTIPELAISGAINLATCYVISLIVVWLVMRRLQRSLREAAVIVEAATDGGRPVVPPEIAAFAPGLAGFVDRVSARRRQGMDERKAAPVEVA</sequence>
<keyword evidence="3" id="KW-1185">Reference proteome</keyword>
<comment type="caution">
    <text evidence="2">The sequence shown here is derived from an EMBL/GenBank/DDBJ whole genome shotgun (WGS) entry which is preliminary data.</text>
</comment>
<accession>A0A2B8BIV5</accession>
<keyword evidence="1" id="KW-0472">Membrane</keyword>
<dbReference type="EMBL" id="PDKW01000039">
    <property type="protein sequence ID" value="PGH57815.1"/>
    <property type="molecule type" value="Genomic_DNA"/>
</dbReference>
<feature type="transmembrane region" description="Helical" evidence="1">
    <location>
        <begin position="173"/>
        <end position="195"/>
    </location>
</feature>
<organism evidence="2 3">
    <name type="scientific">Azospirillum palustre</name>
    <dbReference type="NCBI Taxonomy" id="2044885"/>
    <lineage>
        <taxon>Bacteria</taxon>
        <taxon>Pseudomonadati</taxon>
        <taxon>Pseudomonadota</taxon>
        <taxon>Alphaproteobacteria</taxon>
        <taxon>Rhodospirillales</taxon>
        <taxon>Azospirillaceae</taxon>
        <taxon>Azospirillum</taxon>
    </lineage>
</organism>